<dbReference type="Pfam" id="PF13307">
    <property type="entry name" value="Helicase_C_2"/>
    <property type="match status" value="1"/>
</dbReference>
<comment type="caution">
    <text evidence="15">The sequence shown here is derived from an EMBL/GenBank/DDBJ whole genome shotgun (WGS) entry which is preliminary data.</text>
</comment>
<comment type="similarity">
    <text evidence="13">Belongs to the helicase family. DinG subfamily.</text>
</comment>
<dbReference type="Gene3D" id="3.40.50.300">
    <property type="entry name" value="P-loop containing nucleotide triphosphate hydrolases"/>
    <property type="match status" value="2"/>
</dbReference>
<feature type="domain" description="Helicase ATP-binding" evidence="14">
    <location>
        <begin position="258"/>
        <end position="530"/>
    </location>
</feature>
<dbReference type="Pfam" id="PF06733">
    <property type="entry name" value="DEAD_2"/>
    <property type="match status" value="1"/>
</dbReference>
<sequence>MTMRSTPALDEVAVATRDEGVAADAPADRRGEALASAMPVAEAVAVAVAVPAAGAGSGSGSWAGAGAGAEAEAEAEADADADADAETYLVAVRALCEFSARAGDLDRRFTPSTTALEGQAGHALVAARRGPAYERELALEARHGPLRVRGRADGYDAAANRLEEVKTHRGPAEAIGENRRALHWAQLRAYGAMLCAARGLAALELALVYFDVGSQTETVLREQRSAASLAAEFAERCERFVAWARQELAHRRARDAMLAALPFPHRGFRDGQRPLAEAVYRAVRQRRCLLAQAPTGIGKTLGTLFPALRACADRPLDKLFYLTAKTPGRGLALQALQALRGAARPGARGWPLRVLELVALEKACEHPDRACHGESCPLAAGFYDRLPAARDAALAAAAHGPLDKAALRRVALAQRVCPYHLGQDLVRWADVLVGDYAHYFDASALLHGLRVGDGWRVAVLVDEAHNLVERARAMYSGELRLAQLEAAHAVAPASLRAPIARLARAWARVDEDLDGDDLRLEALPEPLQAALQGLTAALGDHLARQALPEPALLTLHFDALHLGRLAETAPEHALIEALREPAASAPEAAAAAPLFAAAGIATGGRGLRLRVRNVVPAPFLKTRWEVDGCTLFSATLQPDDYHRDLLGLPADTVVLEVGSPFRAEQLQVRLATGVSTRWPDRAASVAPIVALIAQQFAQAPGNYLAFFSSFDYLQQVADALRAAHPGVPVWAQSPAMDEPARDAFLARFADGGQGIGFAVLGGAFGEGIDLPGRRLVGAFVVTLGLPPWNEANERVRSVLEHCFGSAQGHDYTYLYPGLQKVVQAAGRVIRTPDDRGTVWLVDDRYGRAKVRRLLPSWWAPRAG</sequence>
<keyword evidence="2" id="KW-0479">Metal-binding</keyword>
<dbReference type="STRING" id="1547922.ISF6_2511"/>
<dbReference type="GO" id="GO:0003677">
    <property type="term" value="F:DNA binding"/>
    <property type="evidence" value="ECO:0007669"/>
    <property type="project" value="UniProtKB-KW"/>
</dbReference>
<dbReference type="PANTHER" id="PTHR11472:SF34">
    <property type="entry name" value="REGULATOR OF TELOMERE ELONGATION HELICASE 1"/>
    <property type="match status" value="1"/>
</dbReference>
<dbReference type="InterPro" id="IPR045028">
    <property type="entry name" value="DinG/Rad3-like"/>
</dbReference>
<dbReference type="GO" id="GO:0006281">
    <property type="term" value="P:DNA repair"/>
    <property type="evidence" value="ECO:0007669"/>
    <property type="project" value="UniProtKB-KW"/>
</dbReference>
<reference evidence="16" key="1">
    <citation type="submission" date="2015-07" db="EMBL/GenBank/DDBJ databases">
        <title>Discovery of a poly(ethylene terephthalate assimilation.</title>
        <authorList>
            <person name="Yoshida S."/>
            <person name="Hiraga K."/>
            <person name="Takehana T."/>
            <person name="Taniguchi I."/>
            <person name="Yamaji H."/>
            <person name="Maeda Y."/>
            <person name="Toyohara K."/>
            <person name="Miyamoto K."/>
            <person name="Kimura Y."/>
            <person name="Oda K."/>
        </authorList>
    </citation>
    <scope>NUCLEOTIDE SEQUENCE [LARGE SCALE GENOMIC DNA]</scope>
    <source>
        <strain evidence="16">NBRC 110686 / TISTR 2288 / 201-F6</strain>
    </source>
</reference>
<keyword evidence="9" id="KW-0411">Iron-sulfur</keyword>
<dbReference type="GO" id="GO:0016818">
    <property type="term" value="F:hydrolase activity, acting on acid anhydrides, in phosphorus-containing anhydrides"/>
    <property type="evidence" value="ECO:0007669"/>
    <property type="project" value="InterPro"/>
</dbReference>
<evidence type="ECO:0000256" key="3">
    <source>
        <dbReference type="ARBA" id="ARBA00022741"/>
    </source>
</evidence>
<dbReference type="InterPro" id="IPR006554">
    <property type="entry name" value="Helicase-like_DEXD_c2"/>
</dbReference>
<evidence type="ECO:0000256" key="1">
    <source>
        <dbReference type="ARBA" id="ARBA00022485"/>
    </source>
</evidence>
<evidence type="ECO:0000256" key="9">
    <source>
        <dbReference type="ARBA" id="ARBA00023014"/>
    </source>
</evidence>
<keyword evidence="3" id="KW-0547">Nucleotide-binding</keyword>
<name>A0A0K8P218_PISS1</name>
<dbReference type="SMART" id="SM00491">
    <property type="entry name" value="HELICc2"/>
    <property type="match status" value="1"/>
</dbReference>
<dbReference type="Proteomes" id="UP000037660">
    <property type="component" value="Unassembled WGS sequence"/>
</dbReference>
<dbReference type="InterPro" id="IPR006555">
    <property type="entry name" value="ATP-dep_Helicase_C"/>
</dbReference>
<evidence type="ECO:0000256" key="8">
    <source>
        <dbReference type="ARBA" id="ARBA00023004"/>
    </source>
</evidence>
<dbReference type="GO" id="GO:0005524">
    <property type="term" value="F:ATP binding"/>
    <property type="evidence" value="ECO:0007669"/>
    <property type="project" value="UniProtKB-KW"/>
</dbReference>
<evidence type="ECO:0000256" key="5">
    <source>
        <dbReference type="ARBA" id="ARBA00022801"/>
    </source>
</evidence>
<evidence type="ECO:0000256" key="6">
    <source>
        <dbReference type="ARBA" id="ARBA00022806"/>
    </source>
</evidence>
<dbReference type="EMBL" id="BBYR01000037">
    <property type="protein sequence ID" value="GAP36671.1"/>
    <property type="molecule type" value="Genomic_DNA"/>
</dbReference>
<dbReference type="InterPro" id="IPR014013">
    <property type="entry name" value="Helic_SF1/SF2_ATP-bd_DinG/Rad3"/>
</dbReference>
<evidence type="ECO:0000256" key="7">
    <source>
        <dbReference type="ARBA" id="ARBA00022840"/>
    </source>
</evidence>
<keyword evidence="5" id="KW-0378">Hydrolase</keyword>
<dbReference type="AlphaFoldDB" id="A0A0K8P218"/>
<organism evidence="15 16">
    <name type="scientific">Piscinibacter sakaiensis</name>
    <name type="common">Ideonella sakaiensis</name>
    <dbReference type="NCBI Taxonomy" id="1547922"/>
    <lineage>
        <taxon>Bacteria</taxon>
        <taxon>Pseudomonadati</taxon>
        <taxon>Pseudomonadota</taxon>
        <taxon>Betaproteobacteria</taxon>
        <taxon>Burkholderiales</taxon>
        <taxon>Sphaerotilaceae</taxon>
        <taxon>Piscinibacter</taxon>
    </lineage>
</organism>
<dbReference type="GO" id="GO:0051539">
    <property type="term" value="F:4 iron, 4 sulfur cluster binding"/>
    <property type="evidence" value="ECO:0007669"/>
    <property type="project" value="UniProtKB-KW"/>
</dbReference>
<evidence type="ECO:0000256" key="2">
    <source>
        <dbReference type="ARBA" id="ARBA00022723"/>
    </source>
</evidence>
<keyword evidence="11" id="KW-0234">DNA repair</keyword>
<keyword evidence="16" id="KW-1185">Reference proteome</keyword>
<keyword evidence="6 15" id="KW-0347">Helicase</keyword>
<evidence type="ECO:0000256" key="11">
    <source>
        <dbReference type="ARBA" id="ARBA00023204"/>
    </source>
</evidence>
<dbReference type="GO" id="GO:0003678">
    <property type="term" value="F:DNA helicase activity"/>
    <property type="evidence" value="ECO:0007669"/>
    <property type="project" value="InterPro"/>
</dbReference>
<dbReference type="InterPro" id="IPR010614">
    <property type="entry name" value="RAD3-like_helicase_DEAD"/>
</dbReference>
<dbReference type="PROSITE" id="PS51193">
    <property type="entry name" value="HELICASE_ATP_BIND_2"/>
    <property type="match status" value="1"/>
</dbReference>
<keyword evidence="12" id="KW-0413">Isomerase</keyword>
<keyword evidence="8" id="KW-0408">Iron</keyword>
<evidence type="ECO:0000259" key="14">
    <source>
        <dbReference type="PROSITE" id="PS51193"/>
    </source>
</evidence>
<keyword evidence="4" id="KW-0227">DNA damage</keyword>
<dbReference type="GO" id="GO:0046872">
    <property type="term" value="F:metal ion binding"/>
    <property type="evidence" value="ECO:0007669"/>
    <property type="project" value="UniProtKB-KW"/>
</dbReference>
<keyword evidence="1" id="KW-0004">4Fe-4S</keyword>
<dbReference type="SUPFAM" id="SSF52540">
    <property type="entry name" value="P-loop containing nucleoside triphosphate hydrolases"/>
    <property type="match status" value="1"/>
</dbReference>
<evidence type="ECO:0000256" key="12">
    <source>
        <dbReference type="ARBA" id="ARBA00023235"/>
    </source>
</evidence>
<accession>A0A0K8P218</accession>
<keyword evidence="7" id="KW-0067">ATP-binding</keyword>
<proteinExistence type="inferred from homology"/>
<dbReference type="InterPro" id="IPR027417">
    <property type="entry name" value="P-loop_NTPase"/>
</dbReference>
<keyword evidence="10" id="KW-0238">DNA-binding</keyword>
<protein>
    <submittedName>
        <fullName evidence="15">DinG family ATP-dependent helicase CPE1197</fullName>
    </submittedName>
</protein>
<evidence type="ECO:0000313" key="16">
    <source>
        <dbReference type="Proteomes" id="UP000037660"/>
    </source>
</evidence>
<dbReference type="PANTHER" id="PTHR11472">
    <property type="entry name" value="DNA REPAIR DEAD HELICASE RAD3/XP-D SUBFAMILY MEMBER"/>
    <property type="match status" value="1"/>
</dbReference>
<evidence type="ECO:0000256" key="13">
    <source>
        <dbReference type="ARBA" id="ARBA00038058"/>
    </source>
</evidence>
<gene>
    <name evidence="15" type="ORF">ISF6_2511</name>
</gene>
<dbReference type="SMART" id="SM00488">
    <property type="entry name" value="DEXDc2"/>
    <property type="match status" value="1"/>
</dbReference>
<evidence type="ECO:0000313" key="15">
    <source>
        <dbReference type="EMBL" id="GAP36671.1"/>
    </source>
</evidence>
<evidence type="ECO:0000256" key="4">
    <source>
        <dbReference type="ARBA" id="ARBA00022763"/>
    </source>
</evidence>
<reference evidence="15 16" key="2">
    <citation type="journal article" date="2016" name="Science">
        <title>A bacterium that degrades and assimilates poly(ethylene terephthalate).</title>
        <authorList>
            <person name="Yoshida S."/>
            <person name="Hiraga K."/>
            <person name="Takehana T."/>
            <person name="Taniguchi I."/>
            <person name="Yamaji H."/>
            <person name="Maeda Y."/>
            <person name="Toyohara K."/>
            <person name="Miyamoto K."/>
            <person name="Kimura Y."/>
            <person name="Oda K."/>
        </authorList>
    </citation>
    <scope>NUCLEOTIDE SEQUENCE [LARGE SCALE GENOMIC DNA]</scope>
    <source>
        <strain evidence="16">NBRC 110686 / TISTR 2288 / 201-F6</strain>
    </source>
</reference>
<evidence type="ECO:0000256" key="10">
    <source>
        <dbReference type="ARBA" id="ARBA00023125"/>
    </source>
</evidence>